<dbReference type="Pfam" id="PF00107">
    <property type="entry name" value="ADH_zinc_N"/>
    <property type="match status" value="1"/>
</dbReference>
<dbReference type="GO" id="GO:0016491">
    <property type="term" value="F:oxidoreductase activity"/>
    <property type="evidence" value="ECO:0007669"/>
    <property type="project" value="InterPro"/>
</dbReference>
<dbReference type="EMBL" id="VNJK01000001">
    <property type="protein sequence ID" value="TVX93775.1"/>
    <property type="molecule type" value="Genomic_DNA"/>
</dbReference>
<proteinExistence type="predicted"/>
<dbReference type="PANTHER" id="PTHR44013">
    <property type="entry name" value="ZINC-TYPE ALCOHOL DEHYDROGENASE-LIKE PROTEIN C16A3.02C"/>
    <property type="match status" value="1"/>
</dbReference>
<protein>
    <submittedName>
        <fullName evidence="2">NAD(P)-dependent alcohol dehydrogenase</fullName>
    </submittedName>
</protein>
<dbReference type="CDD" id="cd08267">
    <property type="entry name" value="MDR1"/>
    <property type="match status" value="1"/>
</dbReference>
<dbReference type="InterPro" id="IPR013154">
    <property type="entry name" value="ADH-like_N"/>
</dbReference>
<dbReference type="InterPro" id="IPR020843">
    <property type="entry name" value="ER"/>
</dbReference>
<reference evidence="2 3" key="1">
    <citation type="submission" date="2019-07" db="EMBL/GenBank/DDBJ databases">
        <authorList>
            <person name="Kim J."/>
        </authorList>
    </citation>
    <scope>NUCLEOTIDE SEQUENCE [LARGE SCALE GENOMIC DNA]</scope>
    <source>
        <strain evidence="2 3">N4</strain>
    </source>
</reference>
<accession>A0A559J1L3</accession>
<sequence length="303" mass="33015">MRAVVCTKYGAPDVLELKEVTKPFPKDNEIQIKVFATTVTTGDCRIRSFTSPLLLWLPMRIVLGFTKPRNPILGVELAGEVELVGKKVTRFKVGDQVYALSGMRCGAHAEYICMSEQAVVALKPDNASYEEAAVLPFGGTTALHFFRKGNIKAGMKVLIYGASGSVGTAAVQLATYFGAEVTGVCSGRNIDLVQSLGAKHVIDYTKEDFTESAERFDVIFDAIGKSSKSHCTKVLAPNGKYLTVDGQGIAKVSADDLVFLKELMEKGKLKAVIDRRYSLEQVPEAHRYVETGRKKGNIVITVQ</sequence>
<dbReference type="InterPro" id="IPR052733">
    <property type="entry name" value="Chloroplast_QOR"/>
</dbReference>
<dbReference type="Gene3D" id="3.40.50.720">
    <property type="entry name" value="NAD(P)-binding Rossmann-like Domain"/>
    <property type="match status" value="1"/>
</dbReference>
<feature type="domain" description="Enoyl reductase (ER)" evidence="1">
    <location>
        <begin position="10"/>
        <end position="300"/>
    </location>
</feature>
<dbReference type="SMART" id="SM00829">
    <property type="entry name" value="PKS_ER"/>
    <property type="match status" value="1"/>
</dbReference>
<dbReference type="InterPro" id="IPR013149">
    <property type="entry name" value="ADH-like_C"/>
</dbReference>
<dbReference type="RefSeq" id="WP_144990588.1">
    <property type="nucleotide sequence ID" value="NZ_VNJK01000001.1"/>
</dbReference>
<dbReference type="AlphaFoldDB" id="A0A559J1L3"/>
<keyword evidence="3" id="KW-1185">Reference proteome</keyword>
<dbReference type="SUPFAM" id="SSF50129">
    <property type="entry name" value="GroES-like"/>
    <property type="match status" value="1"/>
</dbReference>
<organism evidence="2 3">
    <name type="scientific">Paenibacillus agilis</name>
    <dbReference type="NCBI Taxonomy" id="3020863"/>
    <lineage>
        <taxon>Bacteria</taxon>
        <taxon>Bacillati</taxon>
        <taxon>Bacillota</taxon>
        <taxon>Bacilli</taxon>
        <taxon>Bacillales</taxon>
        <taxon>Paenibacillaceae</taxon>
        <taxon>Paenibacillus</taxon>
    </lineage>
</organism>
<dbReference type="Pfam" id="PF08240">
    <property type="entry name" value="ADH_N"/>
    <property type="match status" value="1"/>
</dbReference>
<evidence type="ECO:0000313" key="3">
    <source>
        <dbReference type="Proteomes" id="UP000318102"/>
    </source>
</evidence>
<dbReference type="InterPro" id="IPR011032">
    <property type="entry name" value="GroES-like_sf"/>
</dbReference>
<dbReference type="PANTHER" id="PTHR44013:SF1">
    <property type="entry name" value="ZINC-TYPE ALCOHOL DEHYDROGENASE-LIKE PROTEIN C16A3.02C"/>
    <property type="match status" value="1"/>
</dbReference>
<dbReference type="SUPFAM" id="SSF51735">
    <property type="entry name" value="NAD(P)-binding Rossmann-fold domains"/>
    <property type="match status" value="1"/>
</dbReference>
<evidence type="ECO:0000313" key="2">
    <source>
        <dbReference type="EMBL" id="TVX93775.1"/>
    </source>
</evidence>
<dbReference type="Gene3D" id="3.90.180.10">
    <property type="entry name" value="Medium-chain alcohol dehydrogenases, catalytic domain"/>
    <property type="match status" value="1"/>
</dbReference>
<name>A0A559J1L3_9BACL</name>
<dbReference type="OrthoDB" id="9792162at2"/>
<evidence type="ECO:0000259" key="1">
    <source>
        <dbReference type="SMART" id="SM00829"/>
    </source>
</evidence>
<comment type="caution">
    <text evidence="2">The sequence shown here is derived from an EMBL/GenBank/DDBJ whole genome shotgun (WGS) entry which is preliminary data.</text>
</comment>
<dbReference type="InterPro" id="IPR036291">
    <property type="entry name" value="NAD(P)-bd_dom_sf"/>
</dbReference>
<gene>
    <name evidence="2" type="ORF">FPZ44_12345</name>
</gene>
<dbReference type="Proteomes" id="UP000318102">
    <property type="component" value="Unassembled WGS sequence"/>
</dbReference>